<keyword evidence="3" id="KW-0375">Hydrogen ion transport</keyword>
<dbReference type="InterPro" id="IPR004908">
    <property type="entry name" value="ATPase_V1-cplx_hsu"/>
</dbReference>
<dbReference type="InterPro" id="IPR016024">
    <property type="entry name" value="ARM-type_fold"/>
</dbReference>
<dbReference type="Gene3D" id="1.25.40.150">
    <property type="entry name" value="V-type ATPase, subunit H, C-terminal domain"/>
    <property type="match status" value="1"/>
</dbReference>
<dbReference type="GO" id="GO:0046961">
    <property type="term" value="F:proton-transporting ATPase activity, rotational mechanism"/>
    <property type="evidence" value="ECO:0007669"/>
    <property type="project" value="InterPro"/>
</dbReference>
<evidence type="ECO:0000256" key="3">
    <source>
        <dbReference type="ARBA" id="ARBA00022781"/>
    </source>
</evidence>
<comment type="similarity">
    <text evidence="1">Belongs to the V-ATPase H subunit family.</text>
</comment>
<keyword evidence="4" id="KW-0406">Ion transport</keyword>
<name>A0AAV5R6Z9_PICKL</name>
<dbReference type="PANTHER" id="PTHR10698">
    <property type="entry name" value="V-TYPE PROTON ATPASE SUBUNIT H"/>
    <property type="match status" value="1"/>
</dbReference>
<evidence type="ECO:0000256" key="1">
    <source>
        <dbReference type="ARBA" id="ARBA00008613"/>
    </source>
</evidence>
<sequence>MFTLDSNTIESLRTLDISLDSLSINNIIDKNSINLLKSLSTKSTSNRISIILSNPSNNAKILKNSLINIVNNNDQSITNSNLIIEYILTIIYDGISTSINDSIFTKCIFNDDDTFINLLIKLLTTPSNISTLSAHALITYKIDFNGLIDESLLINYINLLLVSNTQNQFIGLQLLKELLINKSIRDKFTLNIINDITSFKSFYNILINKSIELQMKYLIIYIIWCLSFNKNFIKLILINDNQFNQLIPILLNYSNDAIKEKIVRLSISTLLNFINFSNNDNKLIKKILLFNGLEIIKNLNLRKWSDNDLKDDLINLLEILQNSVNLLTNFDEYDNEINSMKLIWSPCHKNLNFWIDNLSKFKENNFKILKKLLLLIESDNINTDDKFQNQSIVCYDISMLIKTDNSMLDKILQLGFKNKIMALMNSPNANVKFEALKTLQLLVSMSL</sequence>
<dbReference type="Proteomes" id="UP001378960">
    <property type="component" value="Unassembled WGS sequence"/>
</dbReference>
<dbReference type="Pfam" id="PF11698">
    <property type="entry name" value="V-ATPase_H_C"/>
    <property type="match status" value="1"/>
</dbReference>
<evidence type="ECO:0000313" key="7">
    <source>
        <dbReference type="Proteomes" id="UP001378960"/>
    </source>
</evidence>
<dbReference type="GO" id="GO:0000329">
    <property type="term" value="C:fungal-type vacuole membrane"/>
    <property type="evidence" value="ECO:0007669"/>
    <property type="project" value="TreeGrafter"/>
</dbReference>
<dbReference type="EMBL" id="BTGB01000003">
    <property type="protein sequence ID" value="GMM46429.1"/>
    <property type="molecule type" value="Genomic_DNA"/>
</dbReference>
<dbReference type="Pfam" id="PF03224">
    <property type="entry name" value="V-ATPase_H_N"/>
    <property type="match status" value="1"/>
</dbReference>
<evidence type="ECO:0000259" key="5">
    <source>
        <dbReference type="Pfam" id="PF11698"/>
    </source>
</evidence>
<evidence type="ECO:0000256" key="4">
    <source>
        <dbReference type="ARBA" id="ARBA00023065"/>
    </source>
</evidence>
<reference evidence="6 7" key="1">
    <citation type="journal article" date="2023" name="Elife">
        <title>Identification of key yeast species and microbe-microbe interactions impacting larval growth of Drosophila in the wild.</title>
        <authorList>
            <person name="Mure A."/>
            <person name="Sugiura Y."/>
            <person name="Maeda R."/>
            <person name="Honda K."/>
            <person name="Sakurai N."/>
            <person name="Takahashi Y."/>
            <person name="Watada M."/>
            <person name="Katoh T."/>
            <person name="Gotoh A."/>
            <person name="Gotoh Y."/>
            <person name="Taniguchi I."/>
            <person name="Nakamura K."/>
            <person name="Hayashi T."/>
            <person name="Katayama T."/>
            <person name="Uemura T."/>
            <person name="Hattori Y."/>
        </authorList>
    </citation>
    <scope>NUCLEOTIDE SEQUENCE [LARGE SCALE GENOMIC DNA]</scope>
    <source>
        <strain evidence="6 7">PK-24</strain>
    </source>
</reference>
<keyword evidence="7" id="KW-1185">Reference proteome</keyword>
<proteinExistence type="inferred from homology"/>
<dbReference type="PANTHER" id="PTHR10698:SF0">
    <property type="entry name" value="V-TYPE PROTON ATPASE SUBUNIT H"/>
    <property type="match status" value="1"/>
</dbReference>
<keyword evidence="2" id="KW-0813">Transport</keyword>
<dbReference type="SUPFAM" id="SSF48371">
    <property type="entry name" value="ARM repeat"/>
    <property type="match status" value="1"/>
</dbReference>
<dbReference type="InterPro" id="IPR011989">
    <property type="entry name" value="ARM-like"/>
</dbReference>
<dbReference type="InterPro" id="IPR011987">
    <property type="entry name" value="ATPase_V1-cplx_hsu_C"/>
</dbReference>
<feature type="domain" description="ATPase V1 complex subunit H C-terminal" evidence="5">
    <location>
        <begin position="327"/>
        <end position="444"/>
    </location>
</feature>
<dbReference type="InterPro" id="IPR038497">
    <property type="entry name" value="ATPase_V1-cplx_hsu_C_sf"/>
</dbReference>
<dbReference type="GO" id="GO:0000221">
    <property type="term" value="C:vacuolar proton-transporting V-type ATPase, V1 domain"/>
    <property type="evidence" value="ECO:0007669"/>
    <property type="project" value="InterPro"/>
</dbReference>
<evidence type="ECO:0000256" key="2">
    <source>
        <dbReference type="ARBA" id="ARBA00022448"/>
    </source>
</evidence>
<comment type="caution">
    <text evidence="6">The sequence shown here is derived from an EMBL/GenBank/DDBJ whole genome shotgun (WGS) entry which is preliminary data.</text>
</comment>
<organism evidence="6 7">
    <name type="scientific">Pichia kluyveri</name>
    <name type="common">Yeast</name>
    <dbReference type="NCBI Taxonomy" id="36015"/>
    <lineage>
        <taxon>Eukaryota</taxon>
        <taxon>Fungi</taxon>
        <taxon>Dikarya</taxon>
        <taxon>Ascomycota</taxon>
        <taxon>Saccharomycotina</taxon>
        <taxon>Pichiomycetes</taxon>
        <taxon>Pichiales</taxon>
        <taxon>Pichiaceae</taxon>
        <taxon>Pichia</taxon>
    </lineage>
</organism>
<dbReference type="AlphaFoldDB" id="A0AAV5R6Z9"/>
<accession>A0AAV5R6Z9</accession>
<protein>
    <submittedName>
        <fullName evidence="6">H(+)-transporting V1 sector ATPase subunit H</fullName>
    </submittedName>
</protein>
<dbReference type="Gene3D" id="1.25.10.10">
    <property type="entry name" value="Leucine-rich Repeat Variant"/>
    <property type="match status" value="1"/>
</dbReference>
<evidence type="ECO:0000313" key="6">
    <source>
        <dbReference type="EMBL" id="GMM46429.1"/>
    </source>
</evidence>
<gene>
    <name evidence="6" type="ORF">DAPK24_030040</name>
</gene>